<dbReference type="InterPro" id="IPR002156">
    <property type="entry name" value="RNaseH_domain"/>
</dbReference>
<feature type="compositionally biased region" description="Acidic residues" evidence="1">
    <location>
        <begin position="58"/>
        <end position="68"/>
    </location>
</feature>
<dbReference type="AlphaFoldDB" id="A0AAW2CEA3"/>
<dbReference type="EMBL" id="JAZDWU010000007">
    <property type="protein sequence ID" value="KAK9996556.1"/>
    <property type="molecule type" value="Genomic_DNA"/>
</dbReference>
<dbReference type="GO" id="GO:0003676">
    <property type="term" value="F:nucleic acid binding"/>
    <property type="evidence" value="ECO:0007669"/>
    <property type="project" value="InterPro"/>
</dbReference>
<feature type="domain" description="RNase H type-1" evidence="2">
    <location>
        <begin position="224"/>
        <end position="311"/>
    </location>
</feature>
<evidence type="ECO:0000313" key="4">
    <source>
        <dbReference type="Proteomes" id="UP001459277"/>
    </source>
</evidence>
<protein>
    <recommendedName>
        <fullName evidence="2">RNase H type-1 domain-containing protein</fullName>
    </recommendedName>
</protein>
<keyword evidence="4" id="KW-1185">Reference proteome</keyword>
<dbReference type="GO" id="GO:0004523">
    <property type="term" value="F:RNA-DNA hybrid ribonuclease activity"/>
    <property type="evidence" value="ECO:0007669"/>
    <property type="project" value="InterPro"/>
</dbReference>
<dbReference type="Pfam" id="PF13456">
    <property type="entry name" value="RVT_3"/>
    <property type="match status" value="1"/>
</dbReference>
<evidence type="ECO:0000256" key="1">
    <source>
        <dbReference type="SAM" id="MobiDB-lite"/>
    </source>
</evidence>
<organism evidence="3 4">
    <name type="scientific">Lithocarpus litseifolius</name>
    <dbReference type="NCBI Taxonomy" id="425828"/>
    <lineage>
        <taxon>Eukaryota</taxon>
        <taxon>Viridiplantae</taxon>
        <taxon>Streptophyta</taxon>
        <taxon>Embryophyta</taxon>
        <taxon>Tracheophyta</taxon>
        <taxon>Spermatophyta</taxon>
        <taxon>Magnoliopsida</taxon>
        <taxon>eudicotyledons</taxon>
        <taxon>Gunneridae</taxon>
        <taxon>Pentapetalae</taxon>
        <taxon>rosids</taxon>
        <taxon>fabids</taxon>
        <taxon>Fagales</taxon>
        <taxon>Fagaceae</taxon>
        <taxon>Lithocarpus</taxon>
    </lineage>
</organism>
<accession>A0AAW2CEA3</accession>
<evidence type="ECO:0000259" key="2">
    <source>
        <dbReference type="Pfam" id="PF13456"/>
    </source>
</evidence>
<dbReference type="Proteomes" id="UP001459277">
    <property type="component" value="Unassembled WGS sequence"/>
</dbReference>
<feature type="region of interest" description="Disordered" evidence="1">
    <location>
        <begin position="20"/>
        <end position="91"/>
    </location>
</feature>
<evidence type="ECO:0000313" key="3">
    <source>
        <dbReference type="EMBL" id="KAK9996556.1"/>
    </source>
</evidence>
<gene>
    <name evidence="3" type="ORF">SO802_021242</name>
</gene>
<feature type="compositionally biased region" description="Polar residues" evidence="1">
    <location>
        <begin position="69"/>
        <end position="90"/>
    </location>
</feature>
<reference evidence="3 4" key="1">
    <citation type="submission" date="2024-01" db="EMBL/GenBank/DDBJ databases">
        <title>A telomere-to-telomere, gap-free genome of sweet tea (Lithocarpus litseifolius).</title>
        <authorList>
            <person name="Zhou J."/>
        </authorList>
    </citation>
    <scope>NUCLEOTIDE SEQUENCE [LARGE SCALE GENOMIC DNA]</scope>
    <source>
        <strain evidence="3">Zhou-2022a</strain>
        <tissue evidence="3">Leaf</tissue>
    </source>
</reference>
<sequence>MADVKKEYEDYEVVFFRRTEKEEEEEAKQESFESHQYRLQSKRHRNMMESLSFKNLYGEEDEDEDEETNPSPSKSAKTLAPTSPLNNLPSIENMECSPVVVPYFRRTEIIGTKEEPTGVREIYDLWFPASAINEKDLNRFSSYAQTVIKRYNKVKKTDFEFVRLVKMRWTLGHFYLRFKAKSSGAGPGATLKTFEGDVRSLGVWWLGIVLVMSLRVWGSPHELCSPLQAETAALLWAVRLTAQENWHQVVFEGVTKACFLSPLAPWISSLIGLLISTSISNIRCLAISFAALKFSWVLRNCNSAAQVAARLAFKLL</sequence>
<comment type="caution">
    <text evidence="3">The sequence shown here is derived from an EMBL/GenBank/DDBJ whole genome shotgun (WGS) entry which is preliminary data.</text>
</comment>
<proteinExistence type="predicted"/>
<name>A0AAW2CEA3_9ROSI</name>